<dbReference type="RefSeq" id="WP_167221434.1">
    <property type="nucleotide sequence ID" value="NZ_VUYU01000002.1"/>
</dbReference>
<dbReference type="EMBL" id="VUYU01000002">
    <property type="protein sequence ID" value="NHZ32528.1"/>
    <property type="molecule type" value="Genomic_DNA"/>
</dbReference>
<organism evidence="1 2">
    <name type="scientific">Massilia rubra</name>
    <dbReference type="NCBI Taxonomy" id="2607910"/>
    <lineage>
        <taxon>Bacteria</taxon>
        <taxon>Pseudomonadati</taxon>
        <taxon>Pseudomonadota</taxon>
        <taxon>Betaproteobacteria</taxon>
        <taxon>Burkholderiales</taxon>
        <taxon>Oxalobacteraceae</taxon>
        <taxon>Telluria group</taxon>
        <taxon>Massilia</taxon>
    </lineage>
</organism>
<proteinExistence type="predicted"/>
<evidence type="ECO:0000313" key="1">
    <source>
        <dbReference type="EMBL" id="NHZ32528.1"/>
    </source>
</evidence>
<dbReference type="Proteomes" id="UP000785613">
    <property type="component" value="Unassembled WGS sequence"/>
</dbReference>
<protein>
    <submittedName>
        <fullName evidence="1">Uncharacterized protein</fullName>
    </submittedName>
</protein>
<comment type="caution">
    <text evidence="1">The sequence shown here is derived from an EMBL/GenBank/DDBJ whole genome shotgun (WGS) entry which is preliminary data.</text>
</comment>
<evidence type="ECO:0000313" key="2">
    <source>
        <dbReference type="Proteomes" id="UP000785613"/>
    </source>
</evidence>
<accession>A0ABX0LD01</accession>
<gene>
    <name evidence="1" type="ORF">F0185_02845</name>
</gene>
<keyword evidence="2" id="KW-1185">Reference proteome</keyword>
<sequence length="178" mass="19095">MLEPAQWRACTGPLEGQVFALFSSLRLDLMQEAAQRLAPCANLFTCFAFERHVLLAPPCSPDGICAQCFCKRLLSQPPEPYGAETLFFLAKLAAQSEAAEFRAYPASLVDLTAQLCLLQERGLLAPTDSLAIDSASGAIVSSAIMPVHGCTCRSPSRTTCAGPQRFAAFHGELGTWLA</sequence>
<reference evidence="1 2" key="1">
    <citation type="submission" date="2019-09" db="EMBL/GenBank/DDBJ databases">
        <title>Taxonomy of Antarctic Massilia spp.: description of Massilia rubra sp. nov., Massilia aquatica sp. nov., Massilia mucilaginosa sp. nov., Massilia frigida sp. nov. isolated from streams, lakes and regoliths.</title>
        <authorList>
            <person name="Holochova P."/>
            <person name="Sedlacek I."/>
            <person name="Kralova S."/>
            <person name="Maslanova I."/>
            <person name="Busse H.-J."/>
            <person name="Stankova E."/>
            <person name="Vrbovska V."/>
            <person name="Kovarovic V."/>
            <person name="Bartak M."/>
            <person name="Svec P."/>
            <person name="Pantucek R."/>
        </authorList>
    </citation>
    <scope>NUCLEOTIDE SEQUENCE [LARGE SCALE GENOMIC DNA]</scope>
    <source>
        <strain evidence="1 2">CCM 8692</strain>
    </source>
</reference>
<name>A0ABX0LD01_9BURK</name>